<dbReference type="AlphaFoldDB" id="A0A1V8M9Z6"/>
<dbReference type="NCBIfam" id="TIGR00466">
    <property type="entry name" value="kdsB"/>
    <property type="match status" value="1"/>
</dbReference>
<dbReference type="InterPro" id="IPR003329">
    <property type="entry name" value="Cytidylyl_trans"/>
</dbReference>
<proteinExistence type="inferred from homology"/>
<dbReference type="UniPathway" id="UPA00358">
    <property type="reaction ID" value="UER00476"/>
</dbReference>
<dbReference type="Proteomes" id="UP000191980">
    <property type="component" value="Unassembled WGS sequence"/>
</dbReference>
<keyword evidence="3 5" id="KW-0548">Nucleotidyltransferase</keyword>
<comment type="subcellular location">
    <subcellularLocation>
        <location evidence="5">Cytoplasm</location>
    </subcellularLocation>
    <subcellularLocation>
        <location evidence="1">Membrane</location>
    </subcellularLocation>
</comment>
<dbReference type="RefSeq" id="WP_080522958.1">
    <property type="nucleotide sequence ID" value="NZ_LPUF01000001.1"/>
</dbReference>
<dbReference type="EC" id="2.7.7.38" evidence="5"/>
<dbReference type="GO" id="GO:0033468">
    <property type="term" value="P:CMP-keto-3-deoxy-D-manno-octulosonic acid biosynthetic process"/>
    <property type="evidence" value="ECO:0007669"/>
    <property type="project" value="UniProtKB-UniRule"/>
</dbReference>
<dbReference type="NCBIfam" id="NF009905">
    <property type="entry name" value="PRK13368.1"/>
    <property type="match status" value="1"/>
</dbReference>
<dbReference type="NCBIfam" id="NF003952">
    <property type="entry name" value="PRK05450.1-5"/>
    <property type="match status" value="1"/>
</dbReference>
<keyword evidence="7" id="KW-1185">Reference proteome</keyword>
<dbReference type="Pfam" id="PF02348">
    <property type="entry name" value="CTP_transf_3"/>
    <property type="match status" value="1"/>
</dbReference>
<dbReference type="Gene3D" id="3.90.550.10">
    <property type="entry name" value="Spore Coat Polysaccharide Biosynthesis Protein SpsA, Chain A"/>
    <property type="match status" value="1"/>
</dbReference>
<name>A0A1V8M9Z6_9GAMM</name>
<comment type="similarity">
    <text evidence="5">Belongs to the KdsB family.</text>
</comment>
<comment type="pathway">
    <text evidence="5">Nucleotide-sugar biosynthesis; CMP-3-deoxy-D-manno-octulosonate biosynthesis; CMP-3-deoxy-D-manno-octulosonate from 3-deoxy-D-manno-octulosonate and CTP: step 1/1.</text>
</comment>
<dbReference type="EMBL" id="LPUF01000001">
    <property type="protein sequence ID" value="OQK18356.1"/>
    <property type="molecule type" value="Genomic_DNA"/>
</dbReference>
<dbReference type="InterPro" id="IPR029044">
    <property type="entry name" value="Nucleotide-diphossugar_trans"/>
</dbReference>
<dbReference type="SUPFAM" id="SSF53448">
    <property type="entry name" value="Nucleotide-diphospho-sugar transferases"/>
    <property type="match status" value="1"/>
</dbReference>
<evidence type="ECO:0000256" key="2">
    <source>
        <dbReference type="ARBA" id="ARBA00022679"/>
    </source>
</evidence>
<dbReference type="GO" id="GO:0008690">
    <property type="term" value="F:3-deoxy-manno-octulosonate cytidylyltransferase activity"/>
    <property type="evidence" value="ECO:0007669"/>
    <property type="project" value="UniProtKB-UniRule"/>
</dbReference>
<dbReference type="GO" id="GO:0005829">
    <property type="term" value="C:cytosol"/>
    <property type="evidence" value="ECO:0007669"/>
    <property type="project" value="TreeGrafter"/>
</dbReference>
<dbReference type="GO" id="GO:0016020">
    <property type="term" value="C:membrane"/>
    <property type="evidence" value="ECO:0007669"/>
    <property type="project" value="UniProtKB-SubCell"/>
</dbReference>
<evidence type="ECO:0000256" key="3">
    <source>
        <dbReference type="ARBA" id="ARBA00022695"/>
    </source>
</evidence>
<dbReference type="InterPro" id="IPR004528">
    <property type="entry name" value="KdsB"/>
</dbReference>
<dbReference type="FunFam" id="3.90.550.10:FF:000011">
    <property type="entry name" value="3-deoxy-manno-octulosonate cytidylyltransferase"/>
    <property type="match status" value="1"/>
</dbReference>
<keyword evidence="5" id="KW-0963">Cytoplasm</keyword>
<dbReference type="OrthoDB" id="9815559at2"/>
<dbReference type="NCBIfam" id="NF003950">
    <property type="entry name" value="PRK05450.1-3"/>
    <property type="match status" value="1"/>
</dbReference>
<evidence type="ECO:0000256" key="4">
    <source>
        <dbReference type="ARBA" id="ARBA00022985"/>
    </source>
</evidence>
<evidence type="ECO:0000313" key="7">
    <source>
        <dbReference type="Proteomes" id="UP000191980"/>
    </source>
</evidence>
<dbReference type="PANTHER" id="PTHR42866:SF2">
    <property type="entry name" value="3-DEOXY-MANNO-OCTULOSONATE CYTIDYLYLTRANSFERASE, MITOCHONDRIAL"/>
    <property type="match status" value="1"/>
</dbReference>
<keyword evidence="2 5" id="KW-0808">Transferase</keyword>
<dbReference type="STRING" id="1420851.AU255_11225"/>
<dbReference type="GO" id="GO:0009103">
    <property type="term" value="P:lipopolysaccharide biosynthetic process"/>
    <property type="evidence" value="ECO:0007669"/>
    <property type="project" value="UniProtKB-UniRule"/>
</dbReference>
<comment type="catalytic activity">
    <reaction evidence="5">
        <text>3-deoxy-alpha-D-manno-oct-2-ulosonate + CTP = CMP-3-deoxy-beta-D-manno-octulosonate + diphosphate</text>
        <dbReference type="Rhea" id="RHEA:23448"/>
        <dbReference type="ChEBI" id="CHEBI:33019"/>
        <dbReference type="ChEBI" id="CHEBI:37563"/>
        <dbReference type="ChEBI" id="CHEBI:85986"/>
        <dbReference type="ChEBI" id="CHEBI:85987"/>
        <dbReference type="EC" id="2.7.7.38"/>
    </reaction>
</comment>
<evidence type="ECO:0000313" key="6">
    <source>
        <dbReference type="EMBL" id="OQK18356.1"/>
    </source>
</evidence>
<reference evidence="6 7" key="1">
    <citation type="submission" date="2015-12" db="EMBL/GenBank/DDBJ databases">
        <authorList>
            <person name="Shamseldin A."/>
            <person name="Moawad H."/>
            <person name="Abd El-Rahim W.M."/>
            <person name="Sadowsky M.J."/>
        </authorList>
    </citation>
    <scope>NUCLEOTIDE SEQUENCE [LARGE SCALE GENOMIC DNA]</scope>
    <source>
        <strain evidence="6 7">WF1</strain>
    </source>
</reference>
<dbReference type="HAMAP" id="MF_00057">
    <property type="entry name" value="KdsB"/>
    <property type="match status" value="1"/>
</dbReference>
<protein>
    <recommendedName>
        <fullName evidence="5">3-deoxy-manno-octulosonate cytidylyltransferase</fullName>
        <ecNumber evidence="5">2.7.7.38</ecNumber>
    </recommendedName>
    <alternativeName>
        <fullName evidence="5">CMP-2-keto-3-deoxyoctulosonic acid synthase</fullName>
        <shortName evidence="5">CKS</shortName>
        <shortName evidence="5">CMP-KDO synthase</shortName>
    </alternativeName>
</protein>
<evidence type="ECO:0000256" key="5">
    <source>
        <dbReference type="HAMAP-Rule" id="MF_00057"/>
    </source>
</evidence>
<keyword evidence="4 5" id="KW-0448">Lipopolysaccharide biosynthesis</keyword>
<organism evidence="6 7">
    <name type="scientific">Methyloprofundus sedimenti</name>
    <dbReference type="NCBI Taxonomy" id="1420851"/>
    <lineage>
        <taxon>Bacteria</taxon>
        <taxon>Pseudomonadati</taxon>
        <taxon>Pseudomonadota</taxon>
        <taxon>Gammaproteobacteria</taxon>
        <taxon>Methylococcales</taxon>
        <taxon>Methylococcaceae</taxon>
        <taxon>Methyloprofundus</taxon>
    </lineage>
</organism>
<comment type="function">
    <text evidence="5">Activates KDO (a required 8-carbon sugar) for incorporation into bacterial lipopolysaccharide in Gram-negative bacteria.</text>
</comment>
<sequence>MNSEFKVVIPARYGSSRLPGKPLINIAGKAMILHVCDRAKAAGAAEIVVATDDVRILDAVKNYGFDALMTSDQHNSGTERLAEVAAVYQWNTEDIIVNLQGDEPLIPAEYISLAANSLAQQNTAEVATLAAEVLLAEEIFNPNAVKVVVDKYHYALYFSRAAIPWDRKEFQQLDNVLIRKNTYLRHIGMYAYRVGFLQRYVQWETSILEKIEMLEQLRILWEGEKILVAKVSTAPEAGVDTEEDLLRVEQRMIQSLGKSNT</sequence>
<accession>A0A1V8M9Z6</accession>
<comment type="caution">
    <text evidence="6">The sequence shown here is derived from an EMBL/GenBank/DDBJ whole genome shotgun (WGS) entry which is preliminary data.</text>
</comment>
<evidence type="ECO:0000256" key="1">
    <source>
        <dbReference type="ARBA" id="ARBA00004370"/>
    </source>
</evidence>
<gene>
    <name evidence="5" type="primary">kdsB</name>
    <name evidence="6" type="ORF">AU255_11225</name>
</gene>
<dbReference type="CDD" id="cd02517">
    <property type="entry name" value="CMP-KDO-Synthetase"/>
    <property type="match status" value="1"/>
</dbReference>
<dbReference type="PANTHER" id="PTHR42866">
    <property type="entry name" value="3-DEOXY-MANNO-OCTULOSONATE CYTIDYLYLTRANSFERASE"/>
    <property type="match status" value="1"/>
</dbReference>